<sequence length="113" mass="12507">MGDKDCDIDMLVARARREYRLAGDRCKIFGQGLFADPAWNILLDLVISQADRRDISVTAACIGSRAPAATASRYIAMLLAAGLIEQVADVRDGRRKFLHLTPRAWDGMMRLLG</sequence>
<keyword evidence="2" id="KW-1185">Reference proteome</keyword>
<dbReference type="Proteomes" id="UP000033202">
    <property type="component" value="Unassembled WGS sequence"/>
</dbReference>
<proteinExistence type="predicted"/>
<dbReference type="InterPro" id="IPR036388">
    <property type="entry name" value="WH-like_DNA-bd_sf"/>
</dbReference>
<dbReference type="SUPFAM" id="SSF46785">
    <property type="entry name" value="Winged helix' DNA-binding domain"/>
    <property type="match status" value="1"/>
</dbReference>
<evidence type="ECO:0000313" key="2">
    <source>
        <dbReference type="Proteomes" id="UP000033202"/>
    </source>
</evidence>
<evidence type="ECO:0008006" key="3">
    <source>
        <dbReference type="Google" id="ProtNLM"/>
    </source>
</evidence>
<dbReference type="AlphaFoldDB" id="A0A0E9MK04"/>
<dbReference type="Gene3D" id="1.10.10.10">
    <property type="entry name" value="Winged helix-like DNA-binding domain superfamily/Winged helix DNA-binding domain"/>
    <property type="match status" value="1"/>
</dbReference>
<dbReference type="InterPro" id="IPR023187">
    <property type="entry name" value="Tscrpt_reg_MarR-type_CS"/>
</dbReference>
<comment type="caution">
    <text evidence="1">The sequence shown here is derived from an EMBL/GenBank/DDBJ whole genome shotgun (WGS) entry which is preliminary data.</text>
</comment>
<dbReference type="EMBL" id="BBWU01000001">
    <property type="protein sequence ID" value="GAO37853.1"/>
    <property type="molecule type" value="Genomic_DNA"/>
</dbReference>
<accession>A0A0E9MK04</accession>
<dbReference type="RefSeq" id="WP_052733673.1">
    <property type="nucleotide sequence ID" value="NZ_BBWU01000001.1"/>
</dbReference>
<name>A0A0E9MK04_9SPHN</name>
<dbReference type="InterPro" id="IPR036390">
    <property type="entry name" value="WH_DNA-bd_sf"/>
</dbReference>
<reference evidence="1 2" key="1">
    <citation type="submission" date="2015-04" db="EMBL/GenBank/DDBJ databases">
        <title>Whole genome shotgun sequence of Sphingomonas changbaiensis NBRC 104936.</title>
        <authorList>
            <person name="Katano-Makiyama Y."/>
            <person name="Hosoyama A."/>
            <person name="Hashimoto M."/>
            <person name="Noguchi M."/>
            <person name="Tsuchikane K."/>
            <person name="Ohji S."/>
            <person name="Yamazoe A."/>
            <person name="Ichikawa N."/>
            <person name="Kimura A."/>
            <person name="Fujita N."/>
        </authorList>
    </citation>
    <scope>NUCLEOTIDE SEQUENCE [LARGE SCALE GENOMIC DNA]</scope>
    <source>
        <strain evidence="1 2">NBRC 104936</strain>
    </source>
</reference>
<protein>
    <recommendedName>
        <fullName evidence="3">HTH marR-type domain-containing protein</fullName>
    </recommendedName>
</protein>
<evidence type="ECO:0000313" key="1">
    <source>
        <dbReference type="EMBL" id="GAO37853.1"/>
    </source>
</evidence>
<organism evidence="1 2">
    <name type="scientific">Sphingomonas changbaiensis NBRC 104936</name>
    <dbReference type="NCBI Taxonomy" id="1219043"/>
    <lineage>
        <taxon>Bacteria</taxon>
        <taxon>Pseudomonadati</taxon>
        <taxon>Pseudomonadota</taxon>
        <taxon>Alphaproteobacteria</taxon>
        <taxon>Sphingomonadales</taxon>
        <taxon>Sphingomonadaceae</taxon>
        <taxon>Sphingomonas</taxon>
    </lineage>
</organism>
<dbReference type="OrthoDB" id="7594920at2"/>
<gene>
    <name evidence="1" type="ORF">SCH01S_01_00160</name>
</gene>
<dbReference type="PROSITE" id="PS01117">
    <property type="entry name" value="HTH_MARR_1"/>
    <property type="match status" value="1"/>
</dbReference>
<dbReference type="STRING" id="1219043.SCH01S_01_00160"/>